<dbReference type="AlphaFoldDB" id="A0A7R9AT19"/>
<name>A0A7R9AT19_TIMSH</name>
<feature type="region of interest" description="Disordered" evidence="1">
    <location>
        <begin position="145"/>
        <end position="165"/>
    </location>
</feature>
<accession>A0A7R9AT19</accession>
<gene>
    <name evidence="2" type="ORF">TSIB3V08_LOCUS3994</name>
</gene>
<protein>
    <submittedName>
        <fullName evidence="2">Uncharacterized protein</fullName>
    </submittedName>
</protein>
<organism evidence="2">
    <name type="scientific">Timema shepardi</name>
    <name type="common">Walking stick</name>
    <dbReference type="NCBI Taxonomy" id="629360"/>
    <lineage>
        <taxon>Eukaryota</taxon>
        <taxon>Metazoa</taxon>
        <taxon>Ecdysozoa</taxon>
        <taxon>Arthropoda</taxon>
        <taxon>Hexapoda</taxon>
        <taxon>Insecta</taxon>
        <taxon>Pterygota</taxon>
        <taxon>Neoptera</taxon>
        <taxon>Polyneoptera</taxon>
        <taxon>Phasmatodea</taxon>
        <taxon>Timematodea</taxon>
        <taxon>Timematoidea</taxon>
        <taxon>Timematidae</taxon>
        <taxon>Timema</taxon>
    </lineage>
</organism>
<sequence>MVQGANLVVDLTADDGELEARISHQRSHGTTVAKKYLVFVIEAIFLKWSSSMMRYGHLPVANFLTALGHIVEVDSFLGQDSASSASIKSSNASTFPSFTSQPLGEFAQARPSETLSTGAQPLRYSTPTPDVPAYSPLLTSVVKTPSITPTRPSPVQTPGSLTSQPSSVTQYVNKVFPPTQPLVSTYPTRTSPGLIPQPPSVPSSTESLSTVSFAVSSTSGQFFNPSEVNIETSAGYFATRQNPSLTSLKSAEEDITTLASKPLQETVAPFSQGLPSSAATPPVARVAPLGGSSNTYRLGNKKKLVYAQPPGLSRSSAPPLLSSPTPFVSPAPPLLSSPTPFVSPAPPLLSSPTPSVSPALQLLPSSIPLSDSTTNVRAFQPSALGGDSAIIAATMTPTQLPTSEILKYQPSVQTESQSSLTVLPPSFSNLSQGQAGMMYREVYHHWFFKKEVEGKVLWQPFSMVDSLALEEAFTSS</sequence>
<dbReference type="EMBL" id="OC001389">
    <property type="protein sequence ID" value="CAD7259796.1"/>
    <property type="molecule type" value="Genomic_DNA"/>
</dbReference>
<reference evidence="2" key="1">
    <citation type="submission" date="2020-11" db="EMBL/GenBank/DDBJ databases">
        <authorList>
            <person name="Tran Van P."/>
        </authorList>
    </citation>
    <scope>NUCLEOTIDE SEQUENCE</scope>
</reference>
<evidence type="ECO:0000256" key="1">
    <source>
        <dbReference type="SAM" id="MobiDB-lite"/>
    </source>
</evidence>
<evidence type="ECO:0000313" key="2">
    <source>
        <dbReference type="EMBL" id="CAD7259796.1"/>
    </source>
</evidence>
<proteinExistence type="predicted"/>